<evidence type="ECO:0000256" key="3">
    <source>
        <dbReference type="ARBA" id="ARBA00011738"/>
    </source>
</evidence>
<dbReference type="GO" id="GO:0051087">
    <property type="term" value="F:protein-folding chaperone binding"/>
    <property type="evidence" value="ECO:0007669"/>
    <property type="project" value="InterPro"/>
</dbReference>
<dbReference type="FunFam" id="2.30.22.10:FF:000001">
    <property type="entry name" value="Protein GrpE"/>
    <property type="match status" value="1"/>
</dbReference>
<sequence length="203" mass="22298">MKRGVEMAEDTQATNEEVDVEEVSAEMVDESMSNDDVDQAESVTEADSETETVADEIAELRQQLSDAEDKFLRSQAEMQNMQTRLVKEQAQALKYANQKLGLAVLPALDNLERALQVEADDEAAEQLKKGVEMVFTTLKQALVDNGIKEVGVVGETFDPNFAQAIQSVPADEAHPADTIASVMQKGYVLDDRVIRPAMVSVYS</sequence>
<dbReference type="InterPro" id="IPR009012">
    <property type="entry name" value="GrpE_head"/>
</dbReference>
<evidence type="ECO:0000256" key="8">
    <source>
        <dbReference type="ARBA" id="ARBA00072274"/>
    </source>
</evidence>
<evidence type="ECO:0000256" key="4">
    <source>
        <dbReference type="ARBA" id="ARBA00022490"/>
    </source>
</evidence>
<evidence type="ECO:0000256" key="13">
    <source>
        <dbReference type="SAM" id="MobiDB-lite"/>
    </source>
</evidence>
<dbReference type="GO" id="GO:0000774">
    <property type="term" value="F:adenyl-nucleotide exchange factor activity"/>
    <property type="evidence" value="ECO:0007669"/>
    <property type="project" value="InterPro"/>
</dbReference>
<dbReference type="PANTHER" id="PTHR21237">
    <property type="entry name" value="GRPE PROTEIN"/>
    <property type="match status" value="1"/>
</dbReference>
<evidence type="ECO:0000313" key="14">
    <source>
        <dbReference type="EMBL" id="KRN76721.1"/>
    </source>
</evidence>
<evidence type="ECO:0000313" key="15">
    <source>
        <dbReference type="Proteomes" id="UP000051673"/>
    </source>
</evidence>
<comment type="function">
    <text evidence="7 10 11">Participates actively in the response to hyperosmotic and heat shock by preventing the aggregation of stress-denatured proteins, in association with DnaK and GrpE. It is the nucleotide exchange factor for DnaK and may function as a thermosensor. Unfolded proteins bind initially to DnaJ; upon interaction with the DnaJ-bound protein, DnaK hydrolyzes its bound ATP, resulting in the formation of a stable complex. GrpE releases ADP from DnaK; ATP binding to DnaK triggers the release of the substrate protein, thus completing the reaction cycle. Several rounds of ATP-dependent interactions between DnaJ, DnaK and GrpE are required for fully efficient folding.</text>
</comment>
<accession>A0A0R2JHD5</accession>
<feature type="compositionally biased region" description="Acidic residues" evidence="13">
    <location>
        <begin position="16"/>
        <end position="53"/>
    </location>
</feature>
<dbReference type="STRING" id="1620.IV67_GL000226"/>
<dbReference type="EMBL" id="JQCD01000024">
    <property type="protein sequence ID" value="KRN76721.1"/>
    <property type="molecule type" value="Genomic_DNA"/>
</dbReference>
<keyword evidence="4 10" id="KW-0963">Cytoplasm</keyword>
<dbReference type="InterPro" id="IPR000740">
    <property type="entry name" value="GrpE"/>
</dbReference>
<dbReference type="AlphaFoldDB" id="A0A0R2JHD5"/>
<gene>
    <name evidence="10" type="primary">grpE</name>
    <name evidence="14" type="ORF">IV67_GL000226</name>
</gene>
<dbReference type="Pfam" id="PF01025">
    <property type="entry name" value="GrpE"/>
    <property type="match status" value="1"/>
</dbReference>
<comment type="subcellular location">
    <subcellularLocation>
        <location evidence="1 10">Cytoplasm</location>
    </subcellularLocation>
</comment>
<evidence type="ECO:0000256" key="12">
    <source>
        <dbReference type="RuleBase" id="RU004478"/>
    </source>
</evidence>
<dbReference type="SUPFAM" id="SSF51064">
    <property type="entry name" value="Head domain of nucleotide exchange factor GrpE"/>
    <property type="match status" value="1"/>
</dbReference>
<dbReference type="GO" id="GO:0051082">
    <property type="term" value="F:unfolded protein binding"/>
    <property type="evidence" value="ECO:0007669"/>
    <property type="project" value="TreeGrafter"/>
</dbReference>
<evidence type="ECO:0000256" key="2">
    <source>
        <dbReference type="ARBA" id="ARBA00009054"/>
    </source>
</evidence>
<evidence type="ECO:0000256" key="5">
    <source>
        <dbReference type="ARBA" id="ARBA00023016"/>
    </source>
</evidence>
<comment type="similarity">
    <text evidence="2 10 12">Belongs to the GrpE family.</text>
</comment>
<reference evidence="14 15" key="1">
    <citation type="journal article" date="2015" name="Genome Announc.">
        <title>Expanding the biotechnology potential of lactobacilli through comparative genomics of 213 strains and associated genera.</title>
        <authorList>
            <person name="Sun Z."/>
            <person name="Harris H.M."/>
            <person name="McCann A."/>
            <person name="Guo C."/>
            <person name="Argimon S."/>
            <person name="Zhang W."/>
            <person name="Yang X."/>
            <person name="Jeffery I.B."/>
            <person name="Cooney J.C."/>
            <person name="Kagawa T.F."/>
            <person name="Liu W."/>
            <person name="Song Y."/>
            <person name="Salvetti E."/>
            <person name="Wrobel A."/>
            <person name="Rasinkangas P."/>
            <person name="Parkhill J."/>
            <person name="Rea M.C."/>
            <person name="O'Sullivan O."/>
            <person name="Ritari J."/>
            <person name="Douillard F.P."/>
            <person name="Paul Ross R."/>
            <person name="Yang R."/>
            <person name="Briner A.E."/>
            <person name="Felis G.E."/>
            <person name="de Vos W.M."/>
            <person name="Barrangou R."/>
            <person name="Klaenhammer T.R."/>
            <person name="Caufield P.W."/>
            <person name="Cui Y."/>
            <person name="Zhang H."/>
            <person name="O'Toole P.W."/>
        </authorList>
    </citation>
    <scope>NUCLEOTIDE SEQUENCE [LARGE SCALE GENOMIC DNA]</scope>
    <source>
        <strain evidence="14 15">DSM 20014</strain>
    </source>
</reference>
<dbReference type="GO" id="GO:0042803">
    <property type="term" value="F:protein homodimerization activity"/>
    <property type="evidence" value="ECO:0007669"/>
    <property type="project" value="InterPro"/>
</dbReference>
<organism evidence="14 15">
    <name type="scientific">Weissella minor</name>
    <dbReference type="NCBI Taxonomy" id="1620"/>
    <lineage>
        <taxon>Bacteria</taxon>
        <taxon>Bacillati</taxon>
        <taxon>Bacillota</taxon>
        <taxon>Bacilli</taxon>
        <taxon>Lactobacillales</taxon>
        <taxon>Lactobacillaceae</taxon>
        <taxon>Weissella</taxon>
    </lineage>
</organism>
<dbReference type="Proteomes" id="UP000051673">
    <property type="component" value="Unassembled WGS sequence"/>
</dbReference>
<dbReference type="PRINTS" id="PR00773">
    <property type="entry name" value="GRPEPROTEIN"/>
</dbReference>
<evidence type="ECO:0000256" key="1">
    <source>
        <dbReference type="ARBA" id="ARBA00004496"/>
    </source>
</evidence>
<name>A0A0R2JHD5_9LACO</name>
<dbReference type="NCBIfam" id="NF010759">
    <property type="entry name" value="PRK14162.1"/>
    <property type="match status" value="1"/>
</dbReference>
<protein>
    <recommendedName>
        <fullName evidence="8 10">Protein GrpE</fullName>
    </recommendedName>
    <alternativeName>
        <fullName evidence="9 10">HSP-70 cofactor</fullName>
    </alternativeName>
</protein>
<dbReference type="GO" id="GO:0006457">
    <property type="term" value="P:protein folding"/>
    <property type="evidence" value="ECO:0007669"/>
    <property type="project" value="InterPro"/>
</dbReference>
<dbReference type="Gene3D" id="3.90.20.20">
    <property type="match status" value="1"/>
</dbReference>
<comment type="caution">
    <text evidence="14">The sequence shown here is derived from an EMBL/GenBank/DDBJ whole genome shotgun (WGS) entry which is preliminary data.</text>
</comment>
<dbReference type="NCBIfam" id="NF010738">
    <property type="entry name" value="PRK14140.1"/>
    <property type="match status" value="1"/>
</dbReference>
<dbReference type="HAMAP" id="MF_01151">
    <property type="entry name" value="GrpE"/>
    <property type="match status" value="1"/>
</dbReference>
<proteinExistence type="inferred from homology"/>
<evidence type="ECO:0000256" key="11">
    <source>
        <dbReference type="RuleBase" id="RU000639"/>
    </source>
</evidence>
<evidence type="ECO:0000256" key="10">
    <source>
        <dbReference type="HAMAP-Rule" id="MF_01151"/>
    </source>
</evidence>
<dbReference type="Gene3D" id="2.30.22.10">
    <property type="entry name" value="Head domain of nucleotide exchange factor GrpE"/>
    <property type="match status" value="1"/>
</dbReference>
<dbReference type="PATRIC" id="fig|1620.3.peg.231"/>
<keyword evidence="6 10" id="KW-0143">Chaperone</keyword>
<evidence type="ECO:0000256" key="9">
    <source>
        <dbReference type="ARBA" id="ARBA00076414"/>
    </source>
</evidence>
<evidence type="ECO:0000256" key="6">
    <source>
        <dbReference type="ARBA" id="ARBA00023186"/>
    </source>
</evidence>
<keyword evidence="15" id="KW-1185">Reference proteome</keyword>
<dbReference type="GO" id="GO:0005737">
    <property type="term" value="C:cytoplasm"/>
    <property type="evidence" value="ECO:0007669"/>
    <property type="project" value="UniProtKB-SubCell"/>
</dbReference>
<feature type="region of interest" description="Disordered" evidence="13">
    <location>
        <begin position="1"/>
        <end position="53"/>
    </location>
</feature>
<comment type="subunit">
    <text evidence="3 10">Homodimer.</text>
</comment>
<dbReference type="PANTHER" id="PTHR21237:SF23">
    <property type="entry name" value="GRPE PROTEIN HOMOLOG, MITOCHONDRIAL"/>
    <property type="match status" value="1"/>
</dbReference>
<dbReference type="InterPro" id="IPR013805">
    <property type="entry name" value="GrpE_CC"/>
</dbReference>
<dbReference type="SUPFAM" id="SSF58014">
    <property type="entry name" value="Coiled-coil domain of nucleotide exchange factor GrpE"/>
    <property type="match status" value="1"/>
</dbReference>
<evidence type="ECO:0000256" key="7">
    <source>
        <dbReference type="ARBA" id="ARBA00053401"/>
    </source>
</evidence>
<dbReference type="PROSITE" id="PS01071">
    <property type="entry name" value="GRPE"/>
    <property type="match status" value="1"/>
</dbReference>
<keyword evidence="5 10" id="KW-0346">Stress response</keyword>
<dbReference type="CDD" id="cd00446">
    <property type="entry name" value="GrpE"/>
    <property type="match status" value="1"/>
</dbReference>